<protein>
    <submittedName>
        <fullName evidence="1">Uncharacterized protein</fullName>
    </submittedName>
</protein>
<gene>
    <name evidence="1" type="ORF">STARVERO_04331</name>
</gene>
<evidence type="ECO:0000313" key="2">
    <source>
        <dbReference type="Proteomes" id="UP000433050"/>
    </source>
</evidence>
<organism evidence="1 2">
    <name type="scientific">Starkeya nomas</name>
    <dbReference type="NCBI Taxonomy" id="2666134"/>
    <lineage>
        <taxon>Bacteria</taxon>
        <taxon>Pseudomonadati</taxon>
        <taxon>Pseudomonadota</taxon>
        <taxon>Alphaproteobacteria</taxon>
        <taxon>Hyphomicrobiales</taxon>
        <taxon>Xanthobacteraceae</taxon>
        <taxon>Starkeya</taxon>
    </lineage>
</organism>
<name>A0A5S9R581_9HYPH</name>
<dbReference type="RefSeq" id="WP_159602654.1">
    <property type="nucleotide sequence ID" value="NZ_CACSAS010000051.1"/>
</dbReference>
<reference evidence="1 2" key="1">
    <citation type="submission" date="2019-12" db="EMBL/GenBank/DDBJ databases">
        <authorList>
            <person name="Reyes-Prieto M."/>
        </authorList>
    </citation>
    <scope>NUCLEOTIDE SEQUENCE [LARGE SCALE GENOMIC DNA]</scope>
    <source>
        <strain evidence="1">HF14-78462</strain>
    </source>
</reference>
<dbReference type="AlphaFoldDB" id="A0A5S9R581"/>
<proteinExistence type="predicted"/>
<dbReference type="EMBL" id="CACSAS010000051">
    <property type="protein sequence ID" value="CAA0130473.1"/>
    <property type="molecule type" value="Genomic_DNA"/>
</dbReference>
<dbReference type="Proteomes" id="UP000433050">
    <property type="component" value="Unassembled WGS sequence"/>
</dbReference>
<accession>A0A5S9R581</accession>
<sequence>MSNLPETYADDTAKSRRLATLRVLYENEGSANESLLRVALHQLGFRGRFQTEEALAGDIAVLKAELLIEEDSYQGKVRTLVITKRGVAFLQRRIEPVDGIEYPDVA</sequence>
<evidence type="ECO:0000313" key="1">
    <source>
        <dbReference type="EMBL" id="CAA0130473.1"/>
    </source>
</evidence>
<keyword evidence="2" id="KW-1185">Reference proteome</keyword>